<reference evidence="9" key="2">
    <citation type="submission" date="2020-06" db="EMBL/GenBank/DDBJ databases">
        <title>Helianthus annuus Genome sequencing and assembly Release 2.</title>
        <authorList>
            <person name="Gouzy J."/>
            <person name="Langlade N."/>
            <person name="Munos S."/>
        </authorList>
    </citation>
    <scope>NUCLEOTIDE SEQUENCE</scope>
    <source>
        <tissue evidence="9">Leaves</tissue>
    </source>
</reference>
<feature type="region of interest" description="Disordered" evidence="7">
    <location>
        <begin position="93"/>
        <end position="127"/>
    </location>
</feature>
<protein>
    <submittedName>
        <fullName evidence="9">Ankyrin repeat domain-containing protein</fullName>
    </submittedName>
</protein>
<dbReference type="Gramene" id="mRNA:HanXRQr2_Chr08g0328111">
    <property type="protein sequence ID" value="mRNA:HanXRQr2_Chr08g0328111"/>
    <property type="gene ID" value="HanXRQr2_Chr08g0328111"/>
</dbReference>
<reference evidence="9" key="1">
    <citation type="journal article" date="2017" name="Nature">
        <title>The sunflower genome provides insights into oil metabolism, flowering and Asterid evolution.</title>
        <authorList>
            <person name="Badouin H."/>
            <person name="Gouzy J."/>
            <person name="Grassa C.J."/>
            <person name="Murat F."/>
            <person name="Staton S.E."/>
            <person name="Cottret L."/>
            <person name="Lelandais-Briere C."/>
            <person name="Owens G.L."/>
            <person name="Carrere S."/>
            <person name="Mayjonade B."/>
            <person name="Legrand L."/>
            <person name="Gill N."/>
            <person name="Kane N.C."/>
            <person name="Bowers J.E."/>
            <person name="Hubner S."/>
            <person name="Bellec A."/>
            <person name="Berard A."/>
            <person name="Berges H."/>
            <person name="Blanchet N."/>
            <person name="Boniface M.C."/>
            <person name="Brunel D."/>
            <person name="Catrice O."/>
            <person name="Chaidir N."/>
            <person name="Claudel C."/>
            <person name="Donnadieu C."/>
            <person name="Faraut T."/>
            <person name="Fievet G."/>
            <person name="Helmstetter N."/>
            <person name="King M."/>
            <person name="Knapp S.J."/>
            <person name="Lai Z."/>
            <person name="Le Paslier M.C."/>
            <person name="Lippi Y."/>
            <person name="Lorenzon L."/>
            <person name="Mandel J.R."/>
            <person name="Marage G."/>
            <person name="Marchand G."/>
            <person name="Marquand E."/>
            <person name="Bret-Mestries E."/>
            <person name="Morien E."/>
            <person name="Nambeesan S."/>
            <person name="Nguyen T."/>
            <person name="Pegot-Espagnet P."/>
            <person name="Pouilly N."/>
            <person name="Raftis F."/>
            <person name="Sallet E."/>
            <person name="Schiex T."/>
            <person name="Thomas J."/>
            <person name="Vandecasteele C."/>
            <person name="Vares D."/>
            <person name="Vear F."/>
            <person name="Vautrin S."/>
            <person name="Crespi M."/>
            <person name="Mangin B."/>
            <person name="Burke J.M."/>
            <person name="Salse J."/>
            <person name="Munos S."/>
            <person name="Vincourt P."/>
            <person name="Rieseberg L.H."/>
            <person name="Langlade N.B."/>
        </authorList>
    </citation>
    <scope>NUCLEOTIDE SEQUENCE</scope>
    <source>
        <tissue evidence="9">Leaves</tissue>
    </source>
</reference>
<dbReference type="GO" id="GO:0005783">
    <property type="term" value="C:endoplasmic reticulum"/>
    <property type="evidence" value="ECO:0007669"/>
    <property type="project" value="UniProtKB-SubCell"/>
</dbReference>
<dbReference type="Proteomes" id="UP000215914">
    <property type="component" value="Unassembled WGS sequence"/>
</dbReference>
<dbReference type="PANTHER" id="PTHR12447">
    <property type="entry name" value="ANKYRIN REPEAT DOMAIN-CONTAINING PROTEIN 13"/>
    <property type="match status" value="1"/>
</dbReference>
<name>A0A9K3ICN7_HELAN</name>
<evidence type="ECO:0000256" key="2">
    <source>
        <dbReference type="ARBA" id="ARBA00004308"/>
    </source>
</evidence>
<evidence type="ECO:0000313" key="10">
    <source>
        <dbReference type="Proteomes" id="UP000215914"/>
    </source>
</evidence>
<comment type="subcellular location">
    <subcellularLocation>
        <location evidence="2">Endomembrane system</location>
    </subcellularLocation>
    <subcellularLocation>
        <location evidence="1">Endoplasmic reticulum</location>
    </subcellularLocation>
</comment>
<keyword evidence="3" id="KW-0677">Repeat</keyword>
<evidence type="ECO:0000256" key="1">
    <source>
        <dbReference type="ARBA" id="ARBA00004240"/>
    </source>
</evidence>
<gene>
    <name evidence="9" type="ORF">HanXRQr2_Chr08g0328111</name>
</gene>
<evidence type="ECO:0000256" key="7">
    <source>
        <dbReference type="SAM" id="MobiDB-lite"/>
    </source>
</evidence>
<sequence>MFLVKIAVPVVPTIKVLVTFTKFEESSPEEFSSPLSSPAHFQDVKTKEPEGSGSWISWMKGSHGGQSSDNEVCSFKDETDPFNIQPDYTWVDAKRRMKPKKAKSKKHKKQSARNAEIGGQRLNEDLE</sequence>
<evidence type="ECO:0000313" key="9">
    <source>
        <dbReference type="EMBL" id="KAF5794441.1"/>
    </source>
</evidence>
<evidence type="ECO:0000256" key="3">
    <source>
        <dbReference type="ARBA" id="ARBA00022737"/>
    </source>
</evidence>
<feature type="region of interest" description="Disordered" evidence="7">
    <location>
        <begin position="25"/>
        <end position="76"/>
    </location>
</feature>
<evidence type="ECO:0000256" key="6">
    <source>
        <dbReference type="ARBA" id="ARBA00023136"/>
    </source>
</evidence>
<accession>A0A9K3ICN7</accession>
<evidence type="ECO:0000256" key="4">
    <source>
        <dbReference type="ARBA" id="ARBA00022824"/>
    </source>
</evidence>
<organism evidence="9 10">
    <name type="scientific">Helianthus annuus</name>
    <name type="common">Common sunflower</name>
    <dbReference type="NCBI Taxonomy" id="4232"/>
    <lineage>
        <taxon>Eukaryota</taxon>
        <taxon>Viridiplantae</taxon>
        <taxon>Streptophyta</taxon>
        <taxon>Embryophyta</taxon>
        <taxon>Tracheophyta</taxon>
        <taxon>Spermatophyta</taxon>
        <taxon>Magnoliopsida</taxon>
        <taxon>eudicotyledons</taxon>
        <taxon>Gunneridae</taxon>
        <taxon>Pentapetalae</taxon>
        <taxon>asterids</taxon>
        <taxon>campanulids</taxon>
        <taxon>Asterales</taxon>
        <taxon>Asteraceae</taxon>
        <taxon>Asteroideae</taxon>
        <taxon>Heliantheae alliance</taxon>
        <taxon>Heliantheae</taxon>
        <taxon>Helianthus</taxon>
    </lineage>
</organism>
<dbReference type="InterPro" id="IPR021832">
    <property type="entry name" value="ANKRD13"/>
</dbReference>
<keyword evidence="10" id="KW-1185">Reference proteome</keyword>
<evidence type="ECO:0000259" key="8">
    <source>
        <dbReference type="Pfam" id="PF11904"/>
    </source>
</evidence>
<dbReference type="Pfam" id="PF11904">
    <property type="entry name" value="ANKRD13_C"/>
    <property type="match status" value="1"/>
</dbReference>
<keyword evidence="6" id="KW-0472">Membrane</keyword>
<dbReference type="EMBL" id="MNCJ02000323">
    <property type="protein sequence ID" value="KAF5794441.1"/>
    <property type="molecule type" value="Genomic_DNA"/>
</dbReference>
<keyword evidence="5" id="KW-0040">ANK repeat</keyword>
<feature type="domain" description="Ankyrin repeat" evidence="8">
    <location>
        <begin position="2"/>
        <end position="89"/>
    </location>
</feature>
<comment type="caution">
    <text evidence="9">The sequence shown here is derived from an EMBL/GenBank/DDBJ whole genome shotgun (WGS) entry which is preliminary data.</text>
</comment>
<feature type="compositionally biased region" description="Low complexity" evidence="7">
    <location>
        <begin position="29"/>
        <end position="38"/>
    </location>
</feature>
<evidence type="ECO:0000256" key="5">
    <source>
        <dbReference type="ARBA" id="ARBA00023043"/>
    </source>
</evidence>
<proteinExistence type="predicted"/>
<feature type="compositionally biased region" description="Basic residues" evidence="7">
    <location>
        <begin position="95"/>
        <end position="111"/>
    </location>
</feature>
<dbReference type="InterPro" id="IPR055285">
    <property type="entry name" value="ANKRD13_C"/>
</dbReference>
<dbReference type="AlphaFoldDB" id="A0A9K3ICN7"/>
<dbReference type="OrthoDB" id="1585644at2759"/>
<keyword evidence="4" id="KW-0256">Endoplasmic reticulum</keyword>
<dbReference type="PANTHER" id="PTHR12447:SF25">
    <property type="entry name" value="ANKYRIN REPEAT DOMAIN-CONTAINING PROTEIN 13C"/>
    <property type="match status" value="1"/>
</dbReference>